<reference evidence="7 8" key="1">
    <citation type="submission" date="2014-04" db="EMBL/GenBank/DDBJ databases">
        <title>A comprehensive comparison of genomes of Erythrobacter spp. Strains.</title>
        <authorList>
            <person name="Zheng Q."/>
        </authorList>
    </citation>
    <scope>NUCLEOTIDE SEQUENCE [LARGE SCALE GENOMIC DNA]</scope>
    <source>
        <strain evidence="7 8">DSM 8509</strain>
    </source>
</reference>
<dbReference type="PANTHER" id="PTHR43133:SF45">
    <property type="entry name" value="RNA POLYMERASE ECF-TYPE SIGMA FACTOR"/>
    <property type="match status" value="1"/>
</dbReference>
<sequence length="179" mass="20076">MEDAIEQLYREAGRQFAPAIARLARTVERDADRARDLEQEIHCALWTSLSRFRGDCALKTWVYRVAHNVAADHVARAVRGPARVPLEEIGELPGAANPETEAAERLVLDRLAELVRRLPPLDAQVIVLWLEGERARDIAEITGLSEGAVNVRVHRVKTLLSSHFDEPKSDESRTERALS</sequence>
<evidence type="ECO:0000259" key="5">
    <source>
        <dbReference type="Pfam" id="PF04542"/>
    </source>
</evidence>
<dbReference type="SUPFAM" id="SSF88659">
    <property type="entry name" value="Sigma3 and sigma4 domains of RNA polymerase sigma factors"/>
    <property type="match status" value="1"/>
</dbReference>
<dbReference type="PATRIC" id="fig|39960.10.peg.1645"/>
<keyword evidence="4" id="KW-0804">Transcription</keyword>
<dbReference type="Gene3D" id="1.10.10.10">
    <property type="entry name" value="Winged helix-like DNA-binding domain superfamily/Winged helix DNA-binding domain"/>
    <property type="match status" value="1"/>
</dbReference>
<evidence type="ECO:0000313" key="7">
    <source>
        <dbReference type="EMBL" id="KEO98956.1"/>
    </source>
</evidence>
<dbReference type="InterPro" id="IPR036388">
    <property type="entry name" value="WH-like_DNA-bd_sf"/>
</dbReference>
<dbReference type="Gene3D" id="1.10.1740.10">
    <property type="match status" value="1"/>
</dbReference>
<dbReference type="InterPro" id="IPR013249">
    <property type="entry name" value="RNA_pol_sigma70_r4_t2"/>
</dbReference>
<gene>
    <name evidence="7" type="ORF">EH32_07575</name>
</gene>
<dbReference type="Proteomes" id="UP000027866">
    <property type="component" value="Unassembled WGS sequence"/>
</dbReference>
<comment type="similarity">
    <text evidence="1">Belongs to the sigma-70 factor family. ECF subfamily.</text>
</comment>
<name>A0A074MVA7_9SPHN</name>
<dbReference type="InterPro" id="IPR014284">
    <property type="entry name" value="RNA_pol_sigma-70_dom"/>
</dbReference>
<keyword evidence="2" id="KW-0805">Transcription regulation</keyword>
<dbReference type="AlphaFoldDB" id="A0A074MVA7"/>
<dbReference type="PANTHER" id="PTHR43133">
    <property type="entry name" value="RNA POLYMERASE ECF-TYPE SIGMA FACTO"/>
    <property type="match status" value="1"/>
</dbReference>
<dbReference type="InterPro" id="IPR013324">
    <property type="entry name" value="RNA_pol_sigma_r3/r4-like"/>
</dbReference>
<evidence type="ECO:0000256" key="2">
    <source>
        <dbReference type="ARBA" id="ARBA00023015"/>
    </source>
</evidence>
<dbReference type="InterPro" id="IPR007627">
    <property type="entry name" value="RNA_pol_sigma70_r2"/>
</dbReference>
<evidence type="ECO:0000256" key="3">
    <source>
        <dbReference type="ARBA" id="ARBA00023082"/>
    </source>
</evidence>
<dbReference type="Pfam" id="PF04542">
    <property type="entry name" value="Sigma70_r2"/>
    <property type="match status" value="1"/>
</dbReference>
<dbReference type="NCBIfam" id="TIGR02937">
    <property type="entry name" value="sigma70-ECF"/>
    <property type="match status" value="1"/>
</dbReference>
<evidence type="ECO:0000313" key="8">
    <source>
        <dbReference type="Proteomes" id="UP000027866"/>
    </source>
</evidence>
<organism evidence="7 8">
    <name type="scientific">Erythrobacter litoralis</name>
    <dbReference type="NCBI Taxonomy" id="39960"/>
    <lineage>
        <taxon>Bacteria</taxon>
        <taxon>Pseudomonadati</taxon>
        <taxon>Pseudomonadota</taxon>
        <taxon>Alphaproteobacteria</taxon>
        <taxon>Sphingomonadales</taxon>
        <taxon>Erythrobacteraceae</taxon>
        <taxon>Erythrobacter/Porphyrobacter group</taxon>
        <taxon>Erythrobacter</taxon>
    </lineage>
</organism>
<dbReference type="GO" id="GO:0006352">
    <property type="term" value="P:DNA-templated transcription initiation"/>
    <property type="evidence" value="ECO:0007669"/>
    <property type="project" value="InterPro"/>
</dbReference>
<keyword evidence="3" id="KW-0731">Sigma factor</keyword>
<dbReference type="SUPFAM" id="SSF88946">
    <property type="entry name" value="Sigma2 domain of RNA polymerase sigma factors"/>
    <property type="match status" value="1"/>
</dbReference>
<dbReference type="InterPro" id="IPR039425">
    <property type="entry name" value="RNA_pol_sigma-70-like"/>
</dbReference>
<dbReference type="KEGG" id="elq:Ga0102493_112549"/>
<evidence type="ECO:0000256" key="4">
    <source>
        <dbReference type="ARBA" id="ARBA00023163"/>
    </source>
</evidence>
<feature type="domain" description="RNA polymerase sigma-70 region 2" evidence="5">
    <location>
        <begin position="15"/>
        <end position="78"/>
    </location>
</feature>
<dbReference type="EMBL" id="JMIX01000003">
    <property type="protein sequence ID" value="KEO98956.1"/>
    <property type="molecule type" value="Genomic_DNA"/>
</dbReference>
<dbReference type="GO" id="GO:0016987">
    <property type="term" value="F:sigma factor activity"/>
    <property type="evidence" value="ECO:0007669"/>
    <property type="project" value="UniProtKB-KW"/>
</dbReference>
<proteinExistence type="inferred from homology"/>
<dbReference type="OrthoDB" id="9803470at2"/>
<accession>A0A074MVA7</accession>
<dbReference type="InterPro" id="IPR013325">
    <property type="entry name" value="RNA_pol_sigma_r2"/>
</dbReference>
<comment type="caution">
    <text evidence="7">The sequence shown here is derived from an EMBL/GenBank/DDBJ whole genome shotgun (WGS) entry which is preliminary data.</text>
</comment>
<feature type="domain" description="RNA polymerase sigma factor 70 region 4 type 2" evidence="6">
    <location>
        <begin position="109"/>
        <end position="158"/>
    </location>
</feature>
<protein>
    <submittedName>
        <fullName evidence="7">RNA polymerase</fullName>
    </submittedName>
</protein>
<keyword evidence="8" id="KW-1185">Reference proteome</keyword>
<dbReference type="GO" id="GO:0003677">
    <property type="term" value="F:DNA binding"/>
    <property type="evidence" value="ECO:0007669"/>
    <property type="project" value="InterPro"/>
</dbReference>
<evidence type="ECO:0000259" key="6">
    <source>
        <dbReference type="Pfam" id="PF08281"/>
    </source>
</evidence>
<evidence type="ECO:0000256" key="1">
    <source>
        <dbReference type="ARBA" id="ARBA00010641"/>
    </source>
</evidence>
<dbReference type="RefSeq" id="WP_034901457.1">
    <property type="nucleotide sequence ID" value="NZ_CP017057.1"/>
</dbReference>
<dbReference type="Pfam" id="PF08281">
    <property type="entry name" value="Sigma70_r4_2"/>
    <property type="match status" value="1"/>
</dbReference>